<protein>
    <submittedName>
        <fullName evidence="1">Uncharacterized protein</fullName>
    </submittedName>
</protein>
<dbReference type="EMBL" id="GG671266">
    <property type="protein sequence ID" value="EER19059.1"/>
    <property type="molecule type" value="Genomic_DNA"/>
</dbReference>
<evidence type="ECO:0000313" key="2">
    <source>
        <dbReference type="Proteomes" id="UP000007800"/>
    </source>
</evidence>
<dbReference type="Proteomes" id="UP000007800">
    <property type="component" value="Unassembled WGS sequence"/>
</dbReference>
<organism evidence="2">
    <name type="scientific">Perkinsus marinus (strain ATCC 50983 / TXsc)</name>
    <dbReference type="NCBI Taxonomy" id="423536"/>
    <lineage>
        <taxon>Eukaryota</taxon>
        <taxon>Sar</taxon>
        <taxon>Alveolata</taxon>
        <taxon>Perkinsozoa</taxon>
        <taxon>Perkinsea</taxon>
        <taxon>Perkinsida</taxon>
        <taxon>Perkinsidae</taxon>
        <taxon>Perkinsus</taxon>
    </lineage>
</organism>
<gene>
    <name evidence="1" type="ORF">Pmar_PMAR017527</name>
</gene>
<keyword evidence="2" id="KW-1185">Reference proteome</keyword>
<name>C5K8Y5_PERM5</name>
<proteinExistence type="predicted"/>
<evidence type="ECO:0000313" key="1">
    <source>
        <dbReference type="EMBL" id="EER19059.1"/>
    </source>
</evidence>
<reference evidence="1 2" key="1">
    <citation type="submission" date="2008-07" db="EMBL/GenBank/DDBJ databases">
        <authorList>
            <person name="El-Sayed N."/>
            <person name="Caler E."/>
            <person name="Inman J."/>
            <person name="Amedeo P."/>
            <person name="Hass B."/>
            <person name="Wortman J."/>
        </authorList>
    </citation>
    <scope>NUCLEOTIDE SEQUENCE [LARGE SCALE GENOMIC DNA]</scope>
    <source>
        <strain evidence="2">ATCC 50983 / TXsc</strain>
    </source>
</reference>
<sequence>MASPTRTDPRGPLMVAEEDVDILCNELDRTGTPEEALSLYDHNKVHFQNSGRLMAAEVIVLAKFKSNSSSNNTGEDWVDSAPFIHFTTAVVDGSASFLGEVSTWSSEYLITVFKAFSVLNIDQPFALLATCLPERLMDLTAKNLSEYLSLLARTPEVVSDDLLSLIADELGQRKWQGGFTHEDLNSSLSAFLVLCRAARDTSPKVCEMFAQAADVVASMPGSSRYFSLALDSLTTITAAPGQGMPGATALLERLTKEGVGQLSDMKTSELSQMASSILRRPSAAPQTTLERGPAADNLAEAIAEEVLRRDILLFSPKEVSELLGAFGGGYGLAKAFCMDYIPERMSTFEVNDMVAMLYAVGTQKPDLLESMCQYMSTYNYAKMKRELRADVLCRSLHDLSLSAEATTKSRKLFEFAANDFDLSKCDSASLCELAKAMLRCKDTSIEKKKVFSRLCSTGTAVDDPDVLVAIAISGVWDSEYFIEASQRQLKMKSKSAERSIYVYYAIAYGLNFHIE</sequence>
<accession>C5K8Y5</accession>
<dbReference type="OrthoDB" id="438207at2759"/>
<dbReference type="RefSeq" id="XP_002787263.1">
    <property type="nucleotide sequence ID" value="XM_002787217.1"/>
</dbReference>
<dbReference type="InParanoid" id="C5K8Y5"/>
<dbReference type="GeneID" id="9039256"/>
<feature type="non-terminal residue" evidence="1">
    <location>
        <position position="515"/>
    </location>
</feature>
<dbReference type="AlphaFoldDB" id="C5K8Y5"/>